<organism evidence="2 5">
    <name type="scientific">Halalkalicoccus jeotgali (strain DSM 18796 / CECT 7217 / JCM 14584 / KCTC 4019 / B3)</name>
    <dbReference type="NCBI Taxonomy" id="795797"/>
    <lineage>
        <taxon>Archaea</taxon>
        <taxon>Methanobacteriati</taxon>
        <taxon>Methanobacteriota</taxon>
        <taxon>Stenosarchaea group</taxon>
        <taxon>Halobacteria</taxon>
        <taxon>Halobacteriales</taxon>
        <taxon>Halococcaceae</taxon>
        <taxon>Halalkalicoccus</taxon>
    </lineage>
</organism>
<proteinExistence type="predicted"/>
<dbReference type="RefSeq" id="WP_008415449.1">
    <property type="nucleotide sequence ID" value="NC_014299.1"/>
</dbReference>
<dbReference type="KEGG" id="hje:HacjB3_18213"/>
<evidence type="ECO:0000256" key="1">
    <source>
        <dbReference type="SAM" id="MobiDB-lite"/>
    </source>
</evidence>
<geneLocation type="plasmid" evidence="2 5">
    <name>2</name>
</geneLocation>
<reference evidence="4 6" key="2">
    <citation type="journal article" date="2014" name="PLoS Genet.">
        <title>Phylogenetically driven sequencing of extremely halophilic archaea reveals strategies for static and dynamic osmo-response.</title>
        <authorList>
            <person name="Becker E.A."/>
            <person name="Seitzer P.M."/>
            <person name="Tritt A."/>
            <person name="Larsen D."/>
            <person name="Krusor M."/>
            <person name="Yao A.I."/>
            <person name="Wu D."/>
            <person name="Madern D."/>
            <person name="Eisen J.A."/>
            <person name="Darling A.E."/>
            <person name="Facciotti M.T."/>
        </authorList>
    </citation>
    <scope>NUCLEOTIDE SEQUENCE [LARGE SCALE GENOMIC DNA]</scope>
    <source>
        <strain evidence="4">B3</strain>
        <strain evidence="6">DSM 18796 / CECT 7217 / JCM 14584 / KCTC 4019 / B3</strain>
    </source>
</reference>
<name>D8JC47_HALJB</name>
<evidence type="ECO:0000313" key="3">
    <source>
        <dbReference type="EMBL" id="ADJ16985.1"/>
    </source>
</evidence>
<sequence>MSSNTSERLAQTVDLVGKDLEDLTVAEFAKALEAAGFVRAGEGEGDESVEAAARRVVMQDTDAAQDTLAKYGTGVDDNGLKTTGEMTAESRRRQAEIAATEAESRSGDPLEAFGTGVDNNGLEELTANEIPAELDADTASDAHPYQHGPADASEDDPNPLVEEYGTGVQGDHSRADEERTKLAKAIARELSKRE</sequence>
<dbReference type="HOGENOM" id="CLU_1399700_0_0_2"/>
<accession>D8JC47</accession>
<dbReference type="KEGG" id="hje:HacjB3_18058"/>
<gene>
    <name evidence="2" type="ordered locus">HacjB3_18058</name>
    <name evidence="3" type="ordered locus">HacjB3_18213</name>
    <name evidence="4" type="ORF">C497_06704</name>
</gene>
<evidence type="ECO:0000313" key="4">
    <source>
        <dbReference type="EMBL" id="ELY38609.1"/>
    </source>
</evidence>
<reference evidence="2 5" key="1">
    <citation type="journal article" date="2010" name="J. Bacteriol.">
        <title>Complete genome sequence of Halalkalicoccus jeotgali B3(T), an extremely halophilic archaeon.</title>
        <authorList>
            <person name="Roh S.W."/>
            <person name="Nam Y.D."/>
            <person name="Nam S.H."/>
            <person name="Choi S.H."/>
            <person name="Park H.S."/>
            <person name="Bae J.W."/>
        </authorList>
    </citation>
    <scope>NUCLEOTIDE SEQUENCE [LARGE SCALE GENOMIC DNA]</scope>
    <source>
        <strain evidence="2">B3</strain>
        <strain evidence="5">DSM 18796 / CECT 7217 / JCM 14584 / KCTC 4019 / B3</strain>
        <plasmid evidence="5">2</plasmid>
    </source>
</reference>
<dbReference type="Proteomes" id="UP000011645">
    <property type="component" value="Unassembled WGS sequence"/>
</dbReference>
<dbReference type="EMBL" id="AOHV01000020">
    <property type="protein sequence ID" value="ELY38609.1"/>
    <property type="molecule type" value="Genomic_DNA"/>
</dbReference>
<dbReference type="EMBL" id="CP002064">
    <property type="protein sequence ID" value="ADJ16985.1"/>
    <property type="molecule type" value="Genomic_DNA"/>
</dbReference>
<dbReference type="EMBL" id="CP002064">
    <property type="protein sequence ID" value="ADJ16954.1"/>
    <property type="molecule type" value="Genomic_DNA"/>
</dbReference>
<keyword evidence="6" id="KW-1185">Reference proteome</keyword>
<evidence type="ECO:0000313" key="5">
    <source>
        <dbReference type="Proteomes" id="UP000000390"/>
    </source>
</evidence>
<keyword evidence="2" id="KW-0614">Plasmid</keyword>
<protein>
    <submittedName>
        <fullName evidence="2">Uncharacterized protein</fullName>
    </submittedName>
</protein>
<dbReference type="Proteomes" id="UP000000390">
    <property type="component" value="Plasmid 2"/>
</dbReference>
<dbReference type="GeneID" id="9421432"/>
<dbReference type="PATRIC" id="fig|795797.18.peg.3518"/>
<evidence type="ECO:0000313" key="6">
    <source>
        <dbReference type="Proteomes" id="UP000011645"/>
    </source>
</evidence>
<feature type="region of interest" description="Disordered" evidence="1">
    <location>
        <begin position="68"/>
        <end position="179"/>
    </location>
</feature>
<dbReference type="AlphaFoldDB" id="D8JC47"/>
<evidence type="ECO:0000313" key="2">
    <source>
        <dbReference type="EMBL" id="ADJ16954.1"/>
    </source>
</evidence>